<sequence>MKAKKRIMIVFGTRPELIRFASIIHNLLKNKNVELSLVHTGQHYSDDMNDIFFRELNIPKPDVNLGVGGLTPNEQMGKIIIGMNKTIDKLKPDLIAVWGDTNSSLGAAIAANKKMVKLCHVEAGCRSHDFRMAEEYNRILIDHLSDLLFPLSKHDHDNLRVGKVHGKSIFLGDPLYDVFLENQKKIKYIDLGKITGGERASILMTLHRAENVDSKNTLKNILEAVSKIKSHKILFPIHPRTKKMIEKLELSAYLQNDNIVTVPPLGYFELLKALDACDFVITDSGGLQKEAFFAKKICITLRKSTEWTDTVKLKANILLDPESEEIKKLPKLCADFSKKKNIFASNKARPYGDGKATSKIVKVLIKEIK</sequence>
<dbReference type="PANTHER" id="PTHR43174">
    <property type="entry name" value="UDP-N-ACETYLGLUCOSAMINE 2-EPIMERASE"/>
    <property type="match status" value="1"/>
</dbReference>
<dbReference type="CDD" id="cd03786">
    <property type="entry name" value="GTB_UDP-GlcNAc_2-Epimerase"/>
    <property type="match status" value="1"/>
</dbReference>
<comment type="similarity">
    <text evidence="1">Belongs to the UDP-N-acetylglucosamine 2-epimerase family.</text>
</comment>
<evidence type="ECO:0000313" key="4">
    <source>
        <dbReference type="Proteomes" id="UP000178583"/>
    </source>
</evidence>
<dbReference type="Proteomes" id="UP000178583">
    <property type="component" value="Unassembled WGS sequence"/>
</dbReference>
<dbReference type="AlphaFoldDB" id="A0A1F5E3W5"/>
<dbReference type="Gene3D" id="3.40.50.2000">
    <property type="entry name" value="Glycogen Phosphorylase B"/>
    <property type="match status" value="2"/>
</dbReference>
<dbReference type="GO" id="GO:0016853">
    <property type="term" value="F:isomerase activity"/>
    <property type="evidence" value="ECO:0007669"/>
    <property type="project" value="UniProtKB-KW"/>
</dbReference>
<dbReference type="InterPro" id="IPR003331">
    <property type="entry name" value="UDP_GlcNAc_Epimerase_2_dom"/>
</dbReference>
<proteinExistence type="inferred from homology"/>
<gene>
    <name evidence="3" type="ORF">A2215_00355</name>
</gene>
<keyword evidence="1" id="KW-0413">Isomerase</keyword>
<dbReference type="PANTHER" id="PTHR43174:SF1">
    <property type="entry name" value="UDP-N-ACETYLGLUCOSAMINE 2-EPIMERASE"/>
    <property type="match status" value="1"/>
</dbReference>
<accession>A0A1F5E3W5</accession>
<reference evidence="3 4" key="1">
    <citation type="journal article" date="2016" name="Nat. Commun.">
        <title>Thousands of microbial genomes shed light on interconnected biogeochemical processes in an aquifer system.</title>
        <authorList>
            <person name="Anantharaman K."/>
            <person name="Brown C.T."/>
            <person name="Hug L.A."/>
            <person name="Sharon I."/>
            <person name="Castelle C.J."/>
            <person name="Probst A.J."/>
            <person name="Thomas B.C."/>
            <person name="Singh A."/>
            <person name="Wilkins M.J."/>
            <person name="Karaoz U."/>
            <person name="Brodie E.L."/>
            <person name="Williams K.H."/>
            <person name="Hubbard S.S."/>
            <person name="Banfield J.F."/>
        </authorList>
    </citation>
    <scope>NUCLEOTIDE SEQUENCE [LARGE SCALE GENOMIC DNA]</scope>
</reference>
<dbReference type="SUPFAM" id="SSF53756">
    <property type="entry name" value="UDP-Glycosyltransferase/glycogen phosphorylase"/>
    <property type="match status" value="1"/>
</dbReference>
<organism evidence="3 4">
    <name type="scientific">Candidatus Berkelbacteria bacterium RIFOXYA2_FULL_43_10</name>
    <dbReference type="NCBI Taxonomy" id="1797472"/>
    <lineage>
        <taxon>Bacteria</taxon>
        <taxon>Candidatus Berkelbacteria</taxon>
    </lineage>
</organism>
<dbReference type="STRING" id="1797472.A2215_00355"/>
<evidence type="ECO:0000313" key="3">
    <source>
        <dbReference type="EMBL" id="OGD62048.1"/>
    </source>
</evidence>
<comment type="caution">
    <text evidence="3">The sequence shown here is derived from an EMBL/GenBank/DDBJ whole genome shotgun (WGS) entry which is preliminary data.</text>
</comment>
<dbReference type="EMBL" id="MEZY01000055">
    <property type="protein sequence ID" value="OGD62048.1"/>
    <property type="molecule type" value="Genomic_DNA"/>
</dbReference>
<evidence type="ECO:0000259" key="2">
    <source>
        <dbReference type="Pfam" id="PF02350"/>
    </source>
</evidence>
<dbReference type="InterPro" id="IPR029767">
    <property type="entry name" value="WecB-like"/>
</dbReference>
<evidence type="ECO:0000256" key="1">
    <source>
        <dbReference type="RuleBase" id="RU003513"/>
    </source>
</evidence>
<dbReference type="Pfam" id="PF02350">
    <property type="entry name" value="Epimerase_2"/>
    <property type="match status" value="1"/>
</dbReference>
<dbReference type="NCBIfam" id="TIGR00236">
    <property type="entry name" value="wecB"/>
    <property type="match status" value="1"/>
</dbReference>
<feature type="domain" description="UDP-N-acetylglucosamine 2-epimerase" evidence="2">
    <location>
        <begin position="27"/>
        <end position="364"/>
    </location>
</feature>
<name>A0A1F5E3W5_9BACT</name>
<protein>
    <submittedName>
        <fullName evidence="3">UDP-N-acetylglucosamine 2-epimerase</fullName>
    </submittedName>
</protein>